<evidence type="ECO:0000313" key="7">
    <source>
        <dbReference type="Proteomes" id="UP000312512"/>
    </source>
</evidence>
<dbReference type="NCBIfam" id="NF004868">
    <property type="entry name" value="PRK06224.1-5"/>
    <property type="match status" value="1"/>
</dbReference>
<comment type="caution">
    <text evidence="6">The sequence shown here is derived from an EMBL/GenBank/DDBJ whole genome shotgun (WGS) entry which is preliminary data.</text>
</comment>
<dbReference type="GO" id="GO:0016829">
    <property type="term" value="F:lyase activity"/>
    <property type="evidence" value="ECO:0007669"/>
    <property type="project" value="UniProtKB-KW"/>
</dbReference>
<evidence type="ECO:0000256" key="5">
    <source>
        <dbReference type="SAM" id="MobiDB-lite"/>
    </source>
</evidence>
<accession>A0A5C4WNU0</accession>
<dbReference type="GO" id="GO:0005829">
    <property type="term" value="C:cytosol"/>
    <property type="evidence" value="ECO:0007669"/>
    <property type="project" value="TreeGrafter"/>
</dbReference>
<keyword evidence="6" id="KW-0456">Lyase</keyword>
<proteinExistence type="inferred from homology"/>
<dbReference type="Gene3D" id="1.10.580.10">
    <property type="entry name" value="Citrate Synthase, domain 1"/>
    <property type="match status" value="1"/>
</dbReference>
<organism evidence="6 7">
    <name type="scientific">Nonomuraea phyllanthi</name>
    <dbReference type="NCBI Taxonomy" id="2219224"/>
    <lineage>
        <taxon>Bacteria</taxon>
        <taxon>Bacillati</taxon>
        <taxon>Actinomycetota</taxon>
        <taxon>Actinomycetes</taxon>
        <taxon>Streptosporangiales</taxon>
        <taxon>Streptosporangiaceae</taxon>
        <taxon>Nonomuraea</taxon>
    </lineage>
</organism>
<dbReference type="OrthoDB" id="3284791at2"/>
<evidence type="ECO:0000313" key="6">
    <source>
        <dbReference type="EMBL" id="KAB8195334.1"/>
    </source>
</evidence>
<dbReference type="CDD" id="cd06100">
    <property type="entry name" value="CCL_ACL-C"/>
    <property type="match status" value="1"/>
</dbReference>
<accession>A0A5P9YV27</accession>
<feature type="region of interest" description="Disordered" evidence="5">
    <location>
        <begin position="1"/>
        <end position="41"/>
    </location>
</feature>
<dbReference type="UniPathway" id="UPA00223"/>
<dbReference type="EC" id="2.3.3.16" evidence="3"/>
<evidence type="ECO:0000256" key="4">
    <source>
        <dbReference type="ARBA" id="ARBA00022679"/>
    </source>
</evidence>
<evidence type="ECO:0000256" key="3">
    <source>
        <dbReference type="ARBA" id="ARBA00012972"/>
    </source>
</evidence>
<feature type="region of interest" description="Disordered" evidence="5">
    <location>
        <begin position="289"/>
        <end position="314"/>
    </location>
</feature>
<dbReference type="InterPro" id="IPR016143">
    <property type="entry name" value="Citrate_synth-like_sm_a-sub"/>
</dbReference>
<keyword evidence="4" id="KW-0808">Transferase</keyword>
<reference evidence="6 7" key="1">
    <citation type="submission" date="2019-10" db="EMBL/GenBank/DDBJ databases">
        <title>Nonomuraea sp. nov., isolated from Phyllanthus amarus.</title>
        <authorList>
            <person name="Klykleung N."/>
            <person name="Tanasupawat S."/>
        </authorList>
    </citation>
    <scope>NUCLEOTIDE SEQUENCE [LARGE SCALE GENOMIC DNA]</scope>
    <source>
        <strain evidence="6 7">PA1-10</strain>
    </source>
</reference>
<dbReference type="GO" id="GO:0005975">
    <property type="term" value="P:carbohydrate metabolic process"/>
    <property type="evidence" value="ECO:0007669"/>
    <property type="project" value="TreeGrafter"/>
</dbReference>
<evidence type="ECO:0000256" key="2">
    <source>
        <dbReference type="ARBA" id="ARBA00010566"/>
    </source>
</evidence>
<evidence type="ECO:0000256" key="1">
    <source>
        <dbReference type="ARBA" id="ARBA00005163"/>
    </source>
</evidence>
<dbReference type="Pfam" id="PF00285">
    <property type="entry name" value="Citrate_synt"/>
    <property type="match status" value="1"/>
</dbReference>
<dbReference type="InterPro" id="IPR002020">
    <property type="entry name" value="Citrate_synthase"/>
</dbReference>
<dbReference type="Gene3D" id="1.10.230.10">
    <property type="entry name" value="Cytochrome P450-Terp, domain 2"/>
    <property type="match status" value="1"/>
</dbReference>
<dbReference type="InterPro" id="IPR036969">
    <property type="entry name" value="Citrate_synthase_sf"/>
</dbReference>
<dbReference type="GO" id="GO:0006099">
    <property type="term" value="P:tricarboxylic acid cycle"/>
    <property type="evidence" value="ECO:0007669"/>
    <property type="project" value="UniProtKB-UniPathway"/>
</dbReference>
<dbReference type="Proteomes" id="UP000312512">
    <property type="component" value="Unassembled WGS sequence"/>
</dbReference>
<name>A0A5C4WNU0_9ACTN</name>
<dbReference type="InterPro" id="IPR016142">
    <property type="entry name" value="Citrate_synth-like_lrg_a-sub"/>
</dbReference>
<gene>
    <name evidence="6" type="ORF">FH608_013340</name>
</gene>
<dbReference type="GO" id="GO:0036440">
    <property type="term" value="F:citrate synthase activity"/>
    <property type="evidence" value="ECO:0007669"/>
    <property type="project" value="UniProtKB-EC"/>
</dbReference>
<sequence>MARRAGAVRGSGGREEPGERPRGRRAAVTEPGSGQDYPTALGASSPTSITLLGHDLAADVMGEVGFGELAFWLAAQRRPSPGEARVFEAVLAALADHGFTPTAIVTRLTYLSAPDSVQGALAAGLLGGGSRFLGVTEDCGRFLHDVLRTRDHLPGDDAGWDALALETVRARRAAGELIPGLGHHVHKDGDPRTARLFQIAAEEGVFGPHLSLFAAVGRVHPQVLGRRLPLNGAGVCGAALADLGLPLELLRGFALLARTAGLIGQLAEELRRPVANDIFLSVDLNNRPVPPEPYVPTDTTKTNGSHGAHGGRYG</sequence>
<keyword evidence="7" id="KW-1185">Reference proteome</keyword>
<feature type="compositionally biased region" description="Basic and acidic residues" evidence="5">
    <location>
        <begin position="12"/>
        <end position="21"/>
    </location>
</feature>
<protein>
    <recommendedName>
        <fullName evidence="3">citrate synthase (unknown stereospecificity)</fullName>
        <ecNumber evidence="3">2.3.3.16</ecNumber>
    </recommendedName>
</protein>
<dbReference type="EMBL" id="VDLX02000004">
    <property type="protein sequence ID" value="KAB8195334.1"/>
    <property type="molecule type" value="Genomic_DNA"/>
</dbReference>
<dbReference type="SUPFAM" id="SSF48256">
    <property type="entry name" value="Citrate synthase"/>
    <property type="match status" value="1"/>
</dbReference>
<dbReference type="PANTHER" id="PTHR11739:SF4">
    <property type="entry name" value="CITRATE SYNTHASE, PEROXISOMAL"/>
    <property type="match status" value="1"/>
</dbReference>
<comment type="similarity">
    <text evidence="2">Belongs to the citrate synthase family.</text>
</comment>
<dbReference type="PANTHER" id="PTHR11739">
    <property type="entry name" value="CITRATE SYNTHASE"/>
    <property type="match status" value="1"/>
</dbReference>
<comment type="pathway">
    <text evidence="1">Carbohydrate metabolism; tricarboxylic acid cycle.</text>
</comment>
<dbReference type="AlphaFoldDB" id="A0A5C4WNU0"/>